<evidence type="ECO:0000313" key="13">
    <source>
        <dbReference type="EMBL" id="VVA99393.1"/>
    </source>
</evidence>
<dbReference type="InterPro" id="IPR001680">
    <property type="entry name" value="WD40_rpt"/>
</dbReference>
<evidence type="ECO:0000256" key="6">
    <source>
        <dbReference type="ARBA" id="ARBA00022786"/>
    </source>
</evidence>
<dbReference type="InterPro" id="IPR036322">
    <property type="entry name" value="WD40_repeat_dom_sf"/>
</dbReference>
<dbReference type="GO" id="GO:0031145">
    <property type="term" value="P:anaphase-promoting complex-dependent catabolic process"/>
    <property type="evidence" value="ECO:0007669"/>
    <property type="project" value="TreeGrafter"/>
</dbReference>
<evidence type="ECO:0000256" key="10">
    <source>
        <dbReference type="SAM" id="MobiDB-lite"/>
    </source>
</evidence>
<dbReference type="PANTHER" id="PTHR19918:SF8">
    <property type="entry name" value="FI02843P"/>
    <property type="match status" value="1"/>
</dbReference>
<evidence type="ECO:0000256" key="7">
    <source>
        <dbReference type="ARBA" id="ARBA00023306"/>
    </source>
</evidence>
<feature type="domain" description="CDC20/Fizzy WD40" evidence="12">
    <location>
        <begin position="170"/>
        <end position="316"/>
    </location>
</feature>
<dbReference type="GO" id="GO:0005680">
    <property type="term" value="C:anaphase-promoting complex"/>
    <property type="evidence" value="ECO:0007669"/>
    <property type="project" value="TreeGrafter"/>
</dbReference>
<proteinExistence type="inferred from homology"/>
<keyword evidence="6" id="KW-0833">Ubl conjugation pathway</keyword>
<dbReference type="GO" id="GO:0051301">
    <property type="term" value="P:cell division"/>
    <property type="evidence" value="ECO:0007669"/>
    <property type="project" value="UniProtKB-KW"/>
</dbReference>
<dbReference type="UniPathway" id="UPA00143"/>
<dbReference type="GO" id="GO:0010997">
    <property type="term" value="F:anaphase-promoting complex binding"/>
    <property type="evidence" value="ECO:0007669"/>
    <property type="project" value="InterPro"/>
</dbReference>
<keyword evidence="7" id="KW-0131">Cell cycle</keyword>
<protein>
    <submittedName>
        <fullName evidence="13">Uncharacterized protein</fullName>
    </submittedName>
</protein>
<keyword evidence="5" id="KW-0498">Mitosis</keyword>
<feature type="domain" description="Anaphase-promoting complex subunit 4-like WD40" evidence="11">
    <location>
        <begin position="97"/>
        <end position="155"/>
    </location>
</feature>
<dbReference type="PROSITE" id="PS00678">
    <property type="entry name" value="WD_REPEATS_1"/>
    <property type="match status" value="1"/>
</dbReference>
<comment type="function">
    <text evidence="8">Component of the anaphase promoting complex/cyclosome (APC/C), a cell cycle-regulated E3 ubiquitin-protein ligase complex that controls progression through mitosis and the G1 phase of the cell cycle.</text>
</comment>
<evidence type="ECO:0000259" key="12">
    <source>
        <dbReference type="Pfam" id="PF24807"/>
    </source>
</evidence>
<dbReference type="InterPro" id="IPR015943">
    <property type="entry name" value="WD40/YVTN_repeat-like_dom_sf"/>
</dbReference>
<evidence type="ECO:0000256" key="8">
    <source>
        <dbReference type="ARBA" id="ARBA00023425"/>
    </source>
</evidence>
<evidence type="ECO:0000256" key="2">
    <source>
        <dbReference type="ARBA" id="ARBA00022574"/>
    </source>
</evidence>
<dbReference type="GO" id="GO:0016567">
    <property type="term" value="P:protein ubiquitination"/>
    <property type="evidence" value="ECO:0007669"/>
    <property type="project" value="UniProtKB-UniPathway"/>
</dbReference>
<keyword evidence="3" id="KW-0132">Cell division</keyword>
<evidence type="ECO:0000256" key="5">
    <source>
        <dbReference type="ARBA" id="ARBA00022776"/>
    </source>
</evidence>
<feature type="region of interest" description="Disordered" evidence="10">
    <location>
        <begin position="30"/>
        <end position="50"/>
    </location>
</feature>
<dbReference type="Pfam" id="PF12894">
    <property type="entry name" value="ANAPC4_WD40"/>
    <property type="match status" value="1"/>
</dbReference>
<dbReference type="PROSITE" id="PS50082">
    <property type="entry name" value="WD_REPEATS_2"/>
    <property type="match status" value="1"/>
</dbReference>
<dbReference type="Proteomes" id="UP000489600">
    <property type="component" value="Unassembled WGS sequence"/>
</dbReference>
<dbReference type="Pfam" id="PF24807">
    <property type="entry name" value="WD40_CDC20-Fz"/>
    <property type="match status" value="1"/>
</dbReference>
<dbReference type="SMART" id="SM00320">
    <property type="entry name" value="WD40"/>
    <property type="match status" value="5"/>
</dbReference>
<evidence type="ECO:0000256" key="9">
    <source>
        <dbReference type="PROSITE-ProRule" id="PRU00221"/>
    </source>
</evidence>
<dbReference type="OrthoDB" id="10263272at2759"/>
<feature type="compositionally biased region" description="Basic residues" evidence="10">
    <location>
        <begin position="30"/>
        <end position="43"/>
    </location>
</feature>
<dbReference type="SUPFAM" id="SSF50978">
    <property type="entry name" value="WD40 repeat-like"/>
    <property type="match status" value="1"/>
</dbReference>
<evidence type="ECO:0000256" key="4">
    <source>
        <dbReference type="ARBA" id="ARBA00022737"/>
    </source>
</evidence>
<evidence type="ECO:0000256" key="3">
    <source>
        <dbReference type="ARBA" id="ARBA00022618"/>
    </source>
</evidence>
<dbReference type="GO" id="GO:1905786">
    <property type="term" value="P:positive regulation of anaphase-promoting complex-dependent catabolic process"/>
    <property type="evidence" value="ECO:0007669"/>
    <property type="project" value="TreeGrafter"/>
</dbReference>
<sequence>MNLNRSRILAFRNKPSTPVQLLPRDHHSAFLHKQPKSVKPRRRIPQDPERTLDAPDIHDDFYLNLLDWGSANVLAIALRHTVYLWDASTGSTSDLVTVDEEKGPVTSINWAPNGRHLAVGLNNAELQLRDSVTNRLVRTLKGCHHSRVGSLAWNNHILTTGGMDGQIINNDQLASGGNDNLVHIWDRFRTTQWLHRFREHMSAVKALAWCPFQGNLLATGGGEQDRAIKFWNTHTGACLNSVDTGSQVSSLLWSKKEKELLSSHGFSQNQLTLWKYPSMVKMAELTGHSSRVLYMAQSPDGCTVASAAGDETLKLWNVFGVPEAPKTHAPKAVPEPFSHVDRIR</sequence>
<reference evidence="13" key="1">
    <citation type="submission" date="2019-07" db="EMBL/GenBank/DDBJ databases">
        <authorList>
            <person name="Dittberner H."/>
        </authorList>
    </citation>
    <scope>NUCLEOTIDE SEQUENCE [LARGE SCALE GENOMIC DNA]</scope>
</reference>
<keyword evidence="2 9" id="KW-0853">WD repeat</keyword>
<dbReference type="Gene3D" id="2.130.10.10">
    <property type="entry name" value="YVTN repeat-like/Quinoprotein amine dehydrogenase"/>
    <property type="match status" value="1"/>
</dbReference>
<gene>
    <name evidence="13" type="ORF">ANE_LOCUS9838</name>
</gene>
<keyword evidence="14" id="KW-1185">Reference proteome</keyword>
<accession>A0A565BCR7</accession>
<dbReference type="InterPro" id="IPR033010">
    <property type="entry name" value="Cdc20/Fizzy"/>
</dbReference>
<dbReference type="InterPro" id="IPR024977">
    <property type="entry name" value="Apc4-like_WD40_dom"/>
</dbReference>
<dbReference type="EMBL" id="CABITT030000003">
    <property type="protein sequence ID" value="VVA99393.1"/>
    <property type="molecule type" value="Genomic_DNA"/>
</dbReference>
<dbReference type="AlphaFoldDB" id="A0A565BCR7"/>
<dbReference type="GO" id="GO:1990757">
    <property type="term" value="F:ubiquitin ligase activator activity"/>
    <property type="evidence" value="ECO:0007669"/>
    <property type="project" value="TreeGrafter"/>
</dbReference>
<dbReference type="PROSITE" id="PS50294">
    <property type="entry name" value="WD_REPEATS_REGION"/>
    <property type="match status" value="1"/>
</dbReference>
<evidence type="ECO:0000313" key="14">
    <source>
        <dbReference type="Proteomes" id="UP000489600"/>
    </source>
</evidence>
<name>A0A565BCR7_9BRAS</name>
<comment type="caution">
    <text evidence="13">The sequence shown here is derived from an EMBL/GenBank/DDBJ whole genome shotgun (WGS) entry which is preliminary data.</text>
</comment>
<organism evidence="13 14">
    <name type="scientific">Arabis nemorensis</name>
    <dbReference type="NCBI Taxonomy" id="586526"/>
    <lineage>
        <taxon>Eukaryota</taxon>
        <taxon>Viridiplantae</taxon>
        <taxon>Streptophyta</taxon>
        <taxon>Embryophyta</taxon>
        <taxon>Tracheophyta</taxon>
        <taxon>Spermatophyta</taxon>
        <taxon>Magnoliopsida</taxon>
        <taxon>eudicotyledons</taxon>
        <taxon>Gunneridae</taxon>
        <taxon>Pentapetalae</taxon>
        <taxon>rosids</taxon>
        <taxon>malvids</taxon>
        <taxon>Brassicales</taxon>
        <taxon>Brassicaceae</taxon>
        <taxon>Arabideae</taxon>
        <taxon>Arabis</taxon>
    </lineage>
</organism>
<evidence type="ECO:0000259" key="11">
    <source>
        <dbReference type="Pfam" id="PF12894"/>
    </source>
</evidence>
<dbReference type="PANTHER" id="PTHR19918">
    <property type="entry name" value="CELL DIVISION CYCLE 20 CDC20 FIZZY -RELATED"/>
    <property type="match status" value="1"/>
</dbReference>
<keyword evidence="4" id="KW-0677">Repeat</keyword>
<dbReference type="InterPro" id="IPR019775">
    <property type="entry name" value="WD40_repeat_CS"/>
</dbReference>
<dbReference type="InterPro" id="IPR056150">
    <property type="entry name" value="WD40_CDC20-Fz"/>
</dbReference>
<feature type="repeat" description="WD" evidence="9">
    <location>
        <begin position="285"/>
        <end position="318"/>
    </location>
</feature>
<evidence type="ECO:0000256" key="1">
    <source>
        <dbReference type="ARBA" id="ARBA00006445"/>
    </source>
</evidence>
<comment type="similarity">
    <text evidence="1">Belongs to the WD repeat CDC20/Fizzy family.</text>
</comment>